<dbReference type="InterPro" id="IPR012338">
    <property type="entry name" value="Beta-lactam/transpept-like"/>
</dbReference>
<dbReference type="EC" id="2.4.1.129" evidence="2"/>
<gene>
    <name evidence="2" type="ORF">OBE_04964</name>
</gene>
<evidence type="ECO:0000313" key="2">
    <source>
        <dbReference type="EMBL" id="EKC68384.1"/>
    </source>
</evidence>
<dbReference type="GO" id="GO:0016757">
    <property type="term" value="F:glycosyltransferase activity"/>
    <property type="evidence" value="ECO:0007669"/>
    <property type="project" value="UniProtKB-KW"/>
</dbReference>
<dbReference type="PANTHER" id="PTHR30627:SF25">
    <property type="entry name" value="PENICILLIN-BINDING PROTEIN 3"/>
    <property type="match status" value="1"/>
</dbReference>
<dbReference type="PANTHER" id="PTHR30627">
    <property type="entry name" value="PEPTIDOGLYCAN D,D-TRANSPEPTIDASE"/>
    <property type="match status" value="1"/>
</dbReference>
<feature type="domain" description="Penicillin-binding protein transpeptidase" evidence="1">
    <location>
        <begin position="1"/>
        <end position="131"/>
    </location>
</feature>
<keyword evidence="2" id="KW-0328">Glycosyltransferase</keyword>
<dbReference type="GO" id="GO:0005886">
    <property type="term" value="C:plasma membrane"/>
    <property type="evidence" value="ECO:0007669"/>
    <property type="project" value="TreeGrafter"/>
</dbReference>
<accession>K1TL99</accession>
<comment type="caution">
    <text evidence="2">The sequence shown here is derived from an EMBL/GenBank/DDBJ whole genome shotgun (WGS) entry which is preliminary data.</text>
</comment>
<name>K1TL99_9ZZZZ</name>
<dbReference type="EMBL" id="AJWZ01003384">
    <property type="protein sequence ID" value="EKC68384.1"/>
    <property type="molecule type" value="Genomic_DNA"/>
</dbReference>
<dbReference type="GO" id="GO:0071555">
    <property type="term" value="P:cell wall organization"/>
    <property type="evidence" value="ECO:0007669"/>
    <property type="project" value="TreeGrafter"/>
</dbReference>
<dbReference type="GO" id="GO:0071972">
    <property type="term" value="F:peptidoglycan L,D-transpeptidase activity"/>
    <property type="evidence" value="ECO:0007669"/>
    <property type="project" value="TreeGrafter"/>
</dbReference>
<organism evidence="2">
    <name type="scientific">human gut metagenome</name>
    <dbReference type="NCBI Taxonomy" id="408170"/>
    <lineage>
        <taxon>unclassified sequences</taxon>
        <taxon>metagenomes</taxon>
        <taxon>organismal metagenomes</taxon>
    </lineage>
</organism>
<reference evidence="2" key="1">
    <citation type="journal article" date="2013" name="Environ. Microbiol.">
        <title>Microbiota from the distal guts of lean and obese adolescents exhibit partial functional redundancy besides clear differences in community structure.</title>
        <authorList>
            <person name="Ferrer M."/>
            <person name="Ruiz A."/>
            <person name="Lanza F."/>
            <person name="Haange S.B."/>
            <person name="Oberbach A."/>
            <person name="Till H."/>
            <person name="Bargiela R."/>
            <person name="Campoy C."/>
            <person name="Segura M.T."/>
            <person name="Richter M."/>
            <person name="von Bergen M."/>
            <person name="Seifert J."/>
            <person name="Suarez A."/>
        </authorList>
    </citation>
    <scope>NUCLEOTIDE SEQUENCE</scope>
</reference>
<dbReference type="Gene3D" id="3.40.710.10">
    <property type="entry name" value="DD-peptidase/beta-lactamase superfamily"/>
    <property type="match status" value="1"/>
</dbReference>
<protein>
    <submittedName>
        <fullName evidence="2">Protein containing Penicillin-binding protein, transpeptidase domain protein</fullName>
        <ecNumber evidence="2">2.4.1.129</ecNumber>
    </submittedName>
</protein>
<dbReference type="GO" id="GO:0008658">
    <property type="term" value="F:penicillin binding"/>
    <property type="evidence" value="ECO:0007669"/>
    <property type="project" value="InterPro"/>
</dbReference>
<dbReference type="AlphaFoldDB" id="K1TL99"/>
<sequence>MYSAFVNEGNMIMPYLEYKENASSQTAKYYKENAFSKEAANEVRDGLIQVVENPSGTAHSAKIEGKTIAGKTGTAEIKQSKDDTEGTEIGWFNAFNVGESDESLLLVVSMVENVKGKGGSHYLLPKVRAIFDPIGTPFFGSKVT</sequence>
<dbReference type="Pfam" id="PF00905">
    <property type="entry name" value="Transpeptidase"/>
    <property type="match status" value="1"/>
</dbReference>
<dbReference type="InterPro" id="IPR001460">
    <property type="entry name" value="PCN-bd_Tpept"/>
</dbReference>
<evidence type="ECO:0000259" key="1">
    <source>
        <dbReference type="Pfam" id="PF00905"/>
    </source>
</evidence>
<proteinExistence type="predicted"/>
<dbReference type="SUPFAM" id="SSF56601">
    <property type="entry name" value="beta-lactamase/transpeptidase-like"/>
    <property type="match status" value="1"/>
</dbReference>
<dbReference type="InterPro" id="IPR050515">
    <property type="entry name" value="Beta-lactam/transpept"/>
</dbReference>
<keyword evidence="2" id="KW-0808">Transferase</keyword>